<evidence type="ECO:0000256" key="1">
    <source>
        <dbReference type="ARBA" id="ARBA00023015"/>
    </source>
</evidence>
<dbReference type="Gene3D" id="1.10.260.40">
    <property type="entry name" value="lambda repressor-like DNA-binding domains"/>
    <property type="match status" value="2"/>
</dbReference>
<dbReference type="GO" id="GO:0005829">
    <property type="term" value="C:cytosol"/>
    <property type="evidence" value="ECO:0007669"/>
    <property type="project" value="TreeGrafter"/>
</dbReference>
<protein>
    <submittedName>
        <fullName evidence="5">XRE family transcriptional regulator</fullName>
    </submittedName>
</protein>
<accession>A0A2I8EZ61</accession>
<dbReference type="SMART" id="SM00530">
    <property type="entry name" value="HTH_XRE"/>
    <property type="match status" value="2"/>
</dbReference>
<name>A0A2I8EZ61_9BURK</name>
<dbReference type="GO" id="GO:0003700">
    <property type="term" value="F:DNA-binding transcription factor activity"/>
    <property type="evidence" value="ECO:0007669"/>
    <property type="project" value="TreeGrafter"/>
</dbReference>
<evidence type="ECO:0000313" key="5">
    <source>
        <dbReference type="EMBL" id="AUT64876.1"/>
    </source>
</evidence>
<evidence type="ECO:0000256" key="2">
    <source>
        <dbReference type="ARBA" id="ARBA00023125"/>
    </source>
</evidence>
<dbReference type="OrthoDB" id="9815697at2"/>
<organism evidence="5 6">
    <name type="scientific">Paraburkholderia terrae</name>
    <dbReference type="NCBI Taxonomy" id="311230"/>
    <lineage>
        <taxon>Bacteria</taxon>
        <taxon>Pseudomonadati</taxon>
        <taxon>Pseudomonadota</taxon>
        <taxon>Betaproteobacteria</taxon>
        <taxon>Burkholderiales</taxon>
        <taxon>Burkholderiaceae</taxon>
        <taxon>Paraburkholderia</taxon>
    </lineage>
</organism>
<dbReference type="AlphaFoldDB" id="A0A2I8EZ61"/>
<dbReference type="KEGG" id="pter:C2L65_35225"/>
<dbReference type="SUPFAM" id="SSF47413">
    <property type="entry name" value="lambda repressor-like DNA-binding domains"/>
    <property type="match status" value="2"/>
</dbReference>
<evidence type="ECO:0000256" key="3">
    <source>
        <dbReference type="ARBA" id="ARBA00023163"/>
    </source>
</evidence>
<dbReference type="PROSITE" id="PS50943">
    <property type="entry name" value="HTH_CROC1"/>
    <property type="match status" value="2"/>
</dbReference>
<proteinExistence type="predicted"/>
<dbReference type="InterPro" id="IPR010982">
    <property type="entry name" value="Lambda_DNA-bd_dom_sf"/>
</dbReference>
<keyword evidence="2" id="KW-0238">DNA-binding</keyword>
<dbReference type="InterPro" id="IPR050807">
    <property type="entry name" value="TransReg_Diox_bact_type"/>
</dbReference>
<keyword evidence="3" id="KW-0804">Transcription</keyword>
<dbReference type="EMBL" id="CP026113">
    <property type="protein sequence ID" value="AUT64876.1"/>
    <property type="molecule type" value="Genomic_DNA"/>
</dbReference>
<dbReference type="Proteomes" id="UP000243502">
    <property type="component" value="Chromosome 3"/>
</dbReference>
<feature type="domain" description="HTH cro/C1-type" evidence="4">
    <location>
        <begin position="100"/>
        <end position="154"/>
    </location>
</feature>
<dbReference type="PANTHER" id="PTHR46797">
    <property type="entry name" value="HTH-TYPE TRANSCRIPTIONAL REGULATOR"/>
    <property type="match status" value="1"/>
</dbReference>
<gene>
    <name evidence="5" type="ORF">C2L65_35225</name>
</gene>
<dbReference type="Pfam" id="PF01381">
    <property type="entry name" value="HTH_3"/>
    <property type="match status" value="1"/>
</dbReference>
<dbReference type="PANTHER" id="PTHR46797:SF23">
    <property type="entry name" value="HTH-TYPE TRANSCRIPTIONAL REGULATOR SUTR"/>
    <property type="match status" value="1"/>
</dbReference>
<keyword evidence="1" id="KW-0805">Transcription regulation</keyword>
<sequence length="180" mass="19522">MTKESLSTVALLSQTLRAKRAELSLSQDALSARSGVSRRAIIRIELAATGEPPDTIPRLSTLDMLAQALQLDVQDLVAGNVSGERAFSGQISLVRVAGNIARIRRELGLSQERLSGLSGRFREYVHRIEVLGFNPRISDLESIATTLKSSVADLLAPLAEDEYSERLAKRIASDAPTNPE</sequence>
<dbReference type="InterPro" id="IPR001387">
    <property type="entry name" value="Cro/C1-type_HTH"/>
</dbReference>
<dbReference type="RefSeq" id="WP_042309759.1">
    <property type="nucleotide sequence ID" value="NZ_CP026113.1"/>
</dbReference>
<reference evidence="5 6" key="1">
    <citation type="submission" date="2018-01" db="EMBL/GenBank/DDBJ databases">
        <title>Species boundaries and ecological features among Paraburkholderia terrae DSMZ17804T, P. hospita DSMZ17164T and P. caribensis DSMZ13236T.</title>
        <authorList>
            <person name="Pratama A.A."/>
        </authorList>
    </citation>
    <scope>NUCLEOTIDE SEQUENCE [LARGE SCALE GENOMIC DNA]</scope>
    <source>
        <strain evidence="5 6">DSM 17804</strain>
    </source>
</reference>
<evidence type="ECO:0000313" key="6">
    <source>
        <dbReference type="Proteomes" id="UP000243502"/>
    </source>
</evidence>
<dbReference type="CDD" id="cd00093">
    <property type="entry name" value="HTH_XRE"/>
    <property type="match status" value="2"/>
</dbReference>
<feature type="domain" description="HTH cro/C1-type" evidence="4">
    <location>
        <begin position="16"/>
        <end position="76"/>
    </location>
</feature>
<dbReference type="GO" id="GO:0003677">
    <property type="term" value="F:DNA binding"/>
    <property type="evidence" value="ECO:0007669"/>
    <property type="project" value="UniProtKB-KW"/>
</dbReference>
<evidence type="ECO:0000259" key="4">
    <source>
        <dbReference type="PROSITE" id="PS50943"/>
    </source>
</evidence>